<dbReference type="EMBL" id="JAJJMB010004902">
    <property type="protein sequence ID" value="KAI3941331.1"/>
    <property type="molecule type" value="Genomic_DNA"/>
</dbReference>
<protein>
    <submittedName>
        <fullName evidence="3">Uncharacterized protein</fullName>
    </submittedName>
</protein>
<proteinExistence type="predicted"/>
<sequence>MSSKRENRRSQRPDTFMNSSSVQDSCYRTIIDYAERTDKDVKRKMNSMNLKLMDIERQMEAVEEEISKATHDNCFYQPVFEGKIHKLSSLFGFLNL</sequence>
<gene>
    <name evidence="3" type="ORF">MKW98_029074</name>
</gene>
<feature type="compositionally biased region" description="Basic and acidic residues" evidence="2">
    <location>
        <begin position="1"/>
        <end position="12"/>
    </location>
</feature>
<organism evidence="3 4">
    <name type="scientific">Papaver atlanticum</name>
    <dbReference type="NCBI Taxonomy" id="357466"/>
    <lineage>
        <taxon>Eukaryota</taxon>
        <taxon>Viridiplantae</taxon>
        <taxon>Streptophyta</taxon>
        <taxon>Embryophyta</taxon>
        <taxon>Tracheophyta</taxon>
        <taxon>Spermatophyta</taxon>
        <taxon>Magnoliopsida</taxon>
        <taxon>Ranunculales</taxon>
        <taxon>Papaveraceae</taxon>
        <taxon>Papaveroideae</taxon>
        <taxon>Papaver</taxon>
    </lineage>
</organism>
<keyword evidence="4" id="KW-1185">Reference proteome</keyword>
<dbReference type="AlphaFoldDB" id="A0AAD4T7U6"/>
<evidence type="ECO:0000256" key="2">
    <source>
        <dbReference type="SAM" id="MobiDB-lite"/>
    </source>
</evidence>
<evidence type="ECO:0000256" key="1">
    <source>
        <dbReference type="SAM" id="Coils"/>
    </source>
</evidence>
<feature type="coiled-coil region" evidence="1">
    <location>
        <begin position="45"/>
        <end position="72"/>
    </location>
</feature>
<accession>A0AAD4T7U6</accession>
<feature type="region of interest" description="Disordered" evidence="2">
    <location>
        <begin position="1"/>
        <end position="21"/>
    </location>
</feature>
<comment type="caution">
    <text evidence="3">The sequence shown here is derived from an EMBL/GenBank/DDBJ whole genome shotgun (WGS) entry which is preliminary data.</text>
</comment>
<reference evidence="3" key="1">
    <citation type="submission" date="2022-04" db="EMBL/GenBank/DDBJ databases">
        <title>A functionally conserved STORR gene fusion in Papaver species that diverged 16.8 million years ago.</title>
        <authorList>
            <person name="Catania T."/>
        </authorList>
    </citation>
    <scope>NUCLEOTIDE SEQUENCE</scope>
    <source>
        <strain evidence="3">S-188037</strain>
    </source>
</reference>
<evidence type="ECO:0000313" key="3">
    <source>
        <dbReference type="EMBL" id="KAI3941331.1"/>
    </source>
</evidence>
<name>A0AAD4T7U6_9MAGN</name>
<dbReference type="Proteomes" id="UP001202328">
    <property type="component" value="Unassembled WGS sequence"/>
</dbReference>
<evidence type="ECO:0000313" key="4">
    <source>
        <dbReference type="Proteomes" id="UP001202328"/>
    </source>
</evidence>
<keyword evidence="1" id="KW-0175">Coiled coil</keyword>